<dbReference type="RefSeq" id="XP_014174790.1">
    <property type="nucleotide sequence ID" value="XM_014319315.1"/>
</dbReference>
<protein>
    <submittedName>
        <fullName evidence="2">Uncharacterized protein</fullName>
    </submittedName>
</protein>
<dbReference type="EMBL" id="GL629735">
    <property type="protein sequence ID" value="EFX05308.1"/>
    <property type="molecule type" value="Genomic_DNA"/>
</dbReference>
<keyword evidence="3" id="KW-1185">Reference proteome</keyword>
<gene>
    <name evidence="2" type="ORF">CMQ_3377</name>
</gene>
<accession>F0X8A2</accession>
<evidence type="ECO:0000313" key="3">
    <source>
        <dbReference type="Proteomes" id="UP000007796"/>
    </source>
</evidence>
<dbReference type="AlphaFoldDB" id="F0X8A2"/>
<sequence length="299" mass="33916">MDTSDVTFNNEHDSGESGDSGESDDSVGSDDSRESDDSGESDEMDESDMLYHEQPLKCDTLWNPASRRDLTIHMELEVESDIKGSLQKAAYLRRLGHFQQADCYFRENLADFFDTPLVVLEYADLLLAQGDYRRVLETFAVDEFVPDSEASIMSALSLQLSRCNRTLRMFSGIYKTLLRESRYWELRDIFHALLEVSEIEQTCRALMDTKTAMAGVSKLVADWQATAPDQAAQLCLLQVLVSFSRPCVQKHANDSSLASLTGFIFDQAREIASATRDRRTENTNCRAYLDWILTEEEYA</sequence>
<evidence type="ECO:0000313" key="2">
    <source>
        <dbReference type="EMBL" id="EFX05308.1"/>
    </source>
</evidence>
<dbReference type="HOGENOM" id="CLU_930823_0_0_1"/>
<proteinExistence type="predicted"/>
<dbReference type="Proteomes" id="UP000007796">
    <property type="component" value="Unassembled WGS sequence"/>
</dbReference>
<feature type="compositionally biased region" description="Acidic residues" evidence="1">
    <location>
        <begin position="19"/>
        <end position="29"/>
    </location>
</feature>
<reference evidence="2 3" key="1">
    <citation type="journal article" date="2011" name="Proc. Natl. Acad. Sci. U.S.A.">
        <title>Genome and transcriptome analyses of the mountain pine beetle-fungal symbiont Grosmannia clavigera, a lodgepole pine pathogen.</title>
        <authorList>
            <person name="DiGuistini S."/>
            <person name="Wang Y."/>
            <person name="Liao N.Y."/>
            <person name="Taylor G."/>
            <person name="Tanguay P."/>
            <person name="Feau N."/>
            <person name="Henrissat B."/>
            <person name="Chan S.K."/>
            <person name="Hesse-Orce U."/>
            <person name="Alamouti S.M."/>
            <person name="Tsui C.K.M."/>
            <person name="Docking R.T."/>
            <person name="Levasseur A."/>
            <person name="Haridas S."/>
            <person name="Robertson G."/>
            <person name="Birol I."/>
            <person name="Holt R.A."/>
            <person name="Marra M.A."/>
            <person name="Hamelin R.C."/>
            <person name="Hirst M."/>
            <person name="Jones S.J.M."/>
            <person name="Bohlmann J."/>
            <person name="Breuil C."/>
        </authorList>
    </citation>
    <scope>NUCLEOTIDE SEQUENCE [LARGE SCALE GENOMIC DNA]</scope>
    <source>
        <strain evidence="3">kw1407 / UAMH 11150</strain>
    </source>
</reference>
<dbReference type="OrthoDB" id="4838614at2759"/>
<dbReference type="eggNOG" id="ENOG502SQ5Q">
    <property type="taxonomic scope" value="Eukaryota"/>
</dbReference>
<dbReference type="STRING" id="655863.F0X8A2"/>
<feature type="compositionally biased region" description="Acidic residues" evidence="1">
    <location>
        <begin position="37"/>
        <end position="48"/>
    </location>
</feature>
<feature type="region of interest" description="Disordered" evidence="1">
    <location>
        <begin position="1"/>
        <end position="48"/>
    </location>
</feature>
<name>F0X8A2_GROCL</name>
<dbReference type="InParanoid" id="F0X8A2"/>
<evidence type="ECO:0000256" key="1">
    <source>
        <dbReference type="SAM" id="MobiDB-lite"/>
    </source>
</evidence>
<organism evidence="3">
    <name type="scientific">Grosmannia clavigera (strain kw1407 / UAMH 11150)</name>
    <name type="common">Blue stain fungus</name>
    <name type="synonym">Graphiocladiella clavigera</name>
    <dbReference type="NCBI Taxonomy" id="655863"/>
    <lineage>
        <taxon>Eukaryota</taxon>
        <taxon>Fungi</taxon>
        <taxon>Dikarya</taxon>
        <taxon>Ascomycota</taxon>
        <taxon>Pezizomycotina</taxon>
        <taxon>Sordariomycetes</taxon>
        <taxon>Sordariomycetidae</taxon>
        <taxon>Ophiostomatales</taxon>
        <taxon>Ophiostomataceae</taxon>
        <taxon>Leptographium</taxon>
    </lineage>
</organism>
<dbReference type="GeneID" id="25976470"/>